<proteinExistence type="inferred from homology"/>
<evidence type="ECO:0000256" key="1">
    <source>
        <dbReference type="ARBA" id="ARBA00004442"/>
    </source>
</evidence>
<dbReference type="SUPFAM" id="SSF56954">
    <property type="entry name" value="Outer membrane efflux proteins (OEP)"/>
    <property type="match status" value="1"/>
</dbReference>
<evidence type="ECO:0000256" key="9">
    <source>
        <dbReference type="SAM" id="SignalP"/>
    </source>
</evidence>
<dbReference type="PANTHER" id="PTHR30026">
    <property type="entry name" value="OUTER MEMBRANE PROTEIN TOLC"/>
    <property type="match status" value="1"/>
</dbReference>
<keyword evidence="8" id="KW-0175">Coiled coil</keyword>
<evidence type="ECO:0000256" key="3">
    <source>
        <dbReference type="ARBA" id="ARBA00022448"/>
    </source>
</evidence>
<keyword evidence="5" id="KW-0812">Transmembrane</keyword>
<dbReference type="GO" id="GO:0009279">
    <property type="term" value="C:cell outer membrane"/>
    <property type="evidence" value="ECO:0007669"/>
    <property type="project" value="UniProtKB-SubCell"/>
</dbReference>
<dbReference type="Pfam" id="PF02321">
    <property type="entry name" value="OEP"/>
    <property type="match status" value="2"/>
</dbReference>
<keyword evidence="6" id="KW-0472">Membrane</keyword>
<evidence type="ECO:0000313" key="11">
    <source>
        <dbReference type="Proteomes" id="UP000027661"/>
    </source>
</evidence>
<dbReference type="GO" id="GO:0015288">
    <property type="term" value="F:porin activity"/>
    <property type="evidence" value="ECO:0007669"/>
    <property type="project" value="TreeGrafter"/>
</dbReference>
<dbReference type="InterPro" id="IPR003423">
    <property type="entry name" value="OMP_efflux"/>
</dbReference>
<evidence type="ECO:0000256" key="2">
    <source>
        <dbReference type="ARBA" id="ARBA00007613"/>
    </source>
</evidence>
<protein>
    <submittedName>
        <fullName evidence="10">Outer membrane efflux family protein</fullName>
    </submittedName>
</protein>
<keyword evidence="7" id="KW-0998">Cell outer membrane</keyword>
<dbReference type="Gene3D" id="1.20.1600.10">
    <property type="entry name" value="Outer membrane efflux proteins (OEP)"/>
    <property type="match status" value="1"/>
</dbReference>
<comment type="subcellular location">
    <subcellularLocation>
        <location evidence="1">Cell outer membrane</location>
    </subcellularLocation>
</comment>
<accession>A0A069SMH1</accession>
<evidence type="ECO:0000256" key="7">
    <source>
        <dbReference type="ARBA" id="ARBA00023237"/>
    </source>
</evidence>
<dbReference type="GO" id="GO:1990281">
    <property type="term" value="C:efflux pump complex"/>
    <property type="evidence" value="ECO:0007669"/>
    <property type="project" value="TreeGrafter"/>
</dbReference>
<keyword evidence="9" id="KW-0732">Signal</keyword>
<reference evidence="10 11" key="1">
    <citation type="submission" date="2014-04" db="EMBL/GenBank/DDBJ databases">
        <authorList>
            <person name="Sears C."/>
            <person name="Carroll K."/>
            <person name="Sack B.R."/>
            <person name="Qadri F."/>
            <person name="Myers L.L."/>
            <person name="Chung G.-T."/>
            <person name="Escheverria P."/>
            <person name="Fraser C.M."/>
            <person name="Sadzewicz L."/>
            <person name="Shefchek K.A."/>
            <person name="Tallon L."/>
            <person name="Das S.P."/>
            <person name="Daugherty S."/>
            <person name="Mongodin E.F."/>
        </authorList>
    </citation>
    <scope>NUCLEOTIDE SEQUENCE [LARGE SCALE GENOMIC DNA]</scope>
    <source>
        <strain evidence="10 11">3975 RP4</strain>
    </source>
</reference>
<evidence type="ECO:0000256" key="8">
    <source>
        <dbReference type="SAM" id="Coils"/>
    </source>
</evidence>
<evidence type="ECO:0000313" key="10">
    <source>
        <dbReference type="EMBL" id="KDS56074.1"/>
    </source>
</evidence>
<dbReference type="RefSeq" id="WP_032952404.1">
    <property type="nucleotide sequence ID" value="NZ_JNHM01000010.1"/>
</dbReference>
<dbReference type="InterPro" id="IPR051906">
    <property type="entry name" value="TolC-like"/>
</dbReference>
<evidence type="ECO:0000256" key="4">
    <source>
        <dbReference type="ARBA" id="ARBA00022452"/>
    </source>
</evidence>
<feature type="signal peptide" evidence="9">
    <location>
        <begin position="1"/>
        <end position="18"/>
    </location>
</feature>
<evidence type="ECO:0000256" key="6">
    <source>
        <dbReference type="ARBA" id="ARBA00023136"/>
    </source>
</evidence>
<dbReference type="GO" id="GO:0015562">
    <property type="term" value="F:efflux transmembrane transporter activity"/>
    <property type="evidence" value="ECO:0007669"/>
    <property type="project" value="InterPro"/>
</dbReference>
<keyword evidence="3" id="KW-0813">Transport</keyword>
<dbReference type="PANTHER" id="PTHR30026:SF5">
    <property type="entry name" value="ABC-TYPE EFFLUX SYSTEM SECRETIN COMPONENT"/>
    <property type="match status" value="1"/>
</dbReference>
<dbReference type="EMBL" id="JNHM01000010">
    <property type="protein sequence ID" value="KDS56074.1"/>
    <property type="molecule type" value="Genomic_DNA"/>
</dbReference>
<feature type="coiled-coil region" evidence="8">
    <location>
        <begin position="378"/>
        <end position="405"/>
    </location>
</feature>
<name>A0A069SMH1_PHOVU</name>
<organism evidence="10 11">
    <name type="scientific">Phocaeicola vulgatus str. 3975 RP4</name>
    <dbReference type="NCBI Taxonomy" id="1339352"/>
    <lineage>
        <taxon>Bacteria</taxon>
        <taxon>Pseudomonadati</taxon>
        <taxon>Bacteroidota</taxon>
        <taxon>Bacteroidia</taxon>
        <taxon>Bacteroidales</taxon>
        <taxon>Bacteroidaceae</taxon>
        <taxon>Phocaeicola</taxon>
    </lineage>
</organism>
<gene>
    <name evidence="10" type="ORF">M099_0572</name>
</gene>
<comment type="caution">
    <text evidence="10">The sequence shown here is derived from an EMBL/GenBank/DDBJ whole genome shotgun (WGS) entry which is preliminary data.</text>
</comment>
<dbReference type="PATRIC" id="fig|1339352.3.peg.549"/>
<dbReference type="Proteomes" id="UP000027661">
    <property type="component" value="Unassembled WGS sequence"/>
</dbReference>
<sequence>MHYKIFLCVLLFPVSLSAQNGELSLTLEQSASLMNKGNRTLQMADKAVDIARSERQKMNAFWYPSLNASGAYVHLSNHIEVKEPLRQFTDPAKDFVHSIVPDDKFISSILDNIGAHTLTFPLLERNLTTIDANVMWPLFTGGKRIFASRIGNRMVDLAKAGREEAGATLQSELVETYYALRLAQRVVDVREQTFLGLQKHYRNAMKLEENGMINKAERLFAQVTMDEARRELESARKDLNVAQNALKVLLNVEDAISINPSSPLFMNHDLPDELYFKNLVSTGSYIVSKLRIQEAMADNQLKISKSAYIPTIALFGKQTLYAENLPKNLMPRTLVGVGFTWNIFDGLNREANIRQTRLTKQTLQLGREKAQNELGVLVDKLYSEIQNAKDDVAALNTTIEMSRELVRIRKKSFQEGMATSTDVIDAETMLSKVQIAFLLAYYKYDVALASLLSTCGMPESFWQYSRTGQTENFIFGK</sequence>
<feature type="chain" id="PRO_5001666826" evidence="9">
    <location>
        <begin position="19"/>
        <end position="477"/>
    </location>
</feature>
<dbReference type="AlphaFoldDB" id="A0A069SMH1"/>
<keyword evidence="4" id="KW-1134">Transmembrane beta strand</keyword>
<comment type="similarity">
    <text evidence="2">Belongs to the outer membrane factor (OMF) (TC 1.B.17) family.</text>
</comment>
<feature type="coiled-coil region" evidence="8">
    <location>
        <begin position="218"/>
        <end position="252"/>
    </location>
</feature>
<evidence type="ECO:0000256" key="5">
    <source>
        <dbReference type="ARBA" id="ARBA00022692"/>
    </source>
</evidence>